<feature type="region of interest" description="Disordered" evidence="1">
    <location>
        <begin position="219"/>
        <end position="240"/>
    </location>
</feature>
<evidence type="ECO:0000313" key="3">
    <source>
        <dbReference type="Proteomes" id="UP000499080"/>
    </source>
</evidence>
<organism evidence="2 3">
    <name type="scientific">Araneus ventricosus</name>
    <name type="common">Orbweaver spider</name>
    <name type="synonym">Epeira ventricosa</name>
    <dbReference type="NCBI Taxonomy" id="182803"/>
    <lineage>
        <taxon>Eukaryota</taxon>
        <taxon>Metazoa</taxon>
        <taxon>Ecdysozoa</taxon>
        <taxon>Arthropoda</taxon>
        <taxon>Chelicerata</taxon>
        <taxon>Arachnida</taxon>
        <taxon>Araneae</taxon>
        <taxon>Araneomorphae</taxon>
        <taxon>Entelegynae</taxon>
        <taxon>Araneoidea</taxon>
        <taxon>Araneidae</taxon>
        <taxon>Araneus</taxon>
    </lineage>
</organism>
<evidence type="ECO:0000256" key="1">
    <source>
        <dbReference type="SAM" id="MobiDB-lite"/>
    </source>
</evidence>
<dbReference type="AlphaFoldDB" id="A0A4Y2VMM2"/>
<reference evidence="2 3" key="1">
    <citation type="journal article" date="2019" name="Sci. Rep.">
        <title>Orb-weaving spider Araneus ventricosus genome elucidates the spidroin gene catalogue.</title>
        <authorList>
            <person name="Kono N."/>
            <person name="Nakamura H."/>
            <person name="Ohtoshi R."/>
            <person name="Moran D.A.P."/>
            <person name="Shinohara A."/>
            <person name="Yoshida Y."/>
            <person name="Fujiwara M."/>
            <person name="Mori M."/>
            <person name="Tomita M."/>
            <person name="Arakawa K."/>
        </authorList>
    </citation>
    <scope>NUCLEOTIDE SEQUENCE [LARGE SCALE GENOMIC DNA]</scope>
</reference>
<dbReference type="Proteomes" id="UP000499080">
    <property type="component" value="Unassembled WGS sequence"/>
</dbReference>
<comment type="caution">
    <text evidence="2">The sequence shown here is derived from an EMBL/GenBank/DDBJ whole genome shotgun (WGS) entry which is preliminary data.</text>
</comment>
<dbReference type="InterPro" id="IPR036691">
    <property type="entry name" value="Endo/exonu/phosph_ase_sf"/>
</dbReference>
<keyword evidence="3" id="KW-1185">Reference proteome</keyword>
<name>A0A4Y2VMM2_ARAVE</name>
<protein>
    <recommendedName>
        <fullName evidence="4">Endonuclease/exonuclease/phosphatase domain-containing protein</fullName>
    </recommendedName>
</protein>
<accession>A0A4Y2VMM2</accession>
<feature type="compositionally biased region" description="Basic and acidic residues" evidence="1">
    <location>
        <begin position="227"/>
        <end position="240"/>
    </location>
</feature>
<gene>
    <name evidence="2" type="ORF">AVEN_80999_1</name>
</gene>
<dbReference type="EMBL" id="BGPR01049588">
    <property type="protein sequence ID" value="GBO26583.1"/>
    <property type="molecule type" value="Genomic_DNA"/>
</dbReference>
<proteinExistence type="predicted"/>
<evidence type="ECO:0008006" key="4">
    <source>
        <dbReference type="Google" id="ProtNLM"/>
    </source>
</evidence>
<dbReference type="OrthoDB" id="411871at2759"/>
<sequence length="240" mass="27776">MAQKSLGNTGLIQATKNHLHLRNTPDAEPTFRHDNSIGCPDLTMTQGAFLANQCTWKVLEEENNSDHQYLKINLHTNTDTYSYLRLKTEFGGHSRFIKNFRSHVNIIYTAIVQVESKQDLDQATEKLQKTIFNSCLYSYKIKGVASSPQVTWWRQEFEIRKTELCGLRRRNQTEHGEEMNKFEEMYKDKRAKCKGDLLKAKRKSFRSLCIIKPLLNTASSPPNSSNNKDRQKEALPNHLL</sequence>
<dbReference type="Gene3D" id="3.60.10.10">
    <property type="entry name" value="Endonuclease/exonuclease/phosphatase"/>
    <property type="match status" value="1"/>
</dbReference>
<evidence type="ECO:0000313" key="2">
    <source>
        <dbReference type="EMBL" id="GBO26583.1"/>
    </source>
</evidence>